<accession>A0A0E3Z612</accession>
<reference evidence="1 2" key="1">
    <citation type="journal article" date="2015" name="Genome Announc.">
        <title>Genome Sequence of an Alphabaculovirus Isolated from the Oak Looper, Lambdina fiscellaria, Contains a Putative 2-Kilobase-Pair Transposable Element Encoding a Transposase and a FLYWCH Domain-Containing Protein.</title>
        <authorList>
            <person name="Rohrmann G.F."/>
            <person name="Erlandson M.A."/>
            <person name="Theilmann D.A."/>
        </authorList>
    </citation>
    <scope>NUCLEOTIDE SEQUENCE [LARGE SCALE GENOMIC DNA]</scope>
    <source>
        <strain evidence="1">GR15</strain>
    </source>
</reference>
<sequence length="332" mass="39487">MTSSHRHTASTNNVNVDDIYCTHDPPLNLVFVWYHKKSFVYNTKTHPFWHNVRYHAQSFCCYLVYWIEEKDRRVEFAKRAFAESANDVVTQNAGLHLVDFVEMYKTQAALANASPMNKAVTIDYMKMSIITDQRNFVSNPLQKTRLLVLDMDCNVDATNGGRSNCGAKHKRYLEVFTDSTTRRLFECDAAFCCRNDYLDFYNYFLKPFDAAQPYSACDSYVENYAVLIDRRFCRNFLKKINFQIYISHHNAKYNGFMYNQFLHLVFRYYWVEHNFIFSENINDLKYYNIVKIKFCRGNSWMLDDESHQPRKNVVDISNLYFYNVINPPTFKY</sequence>
<dbReference type="Pfam" id="PF10860">
    <property type="entry name" value="DUF2661"/>
    <property type="match status" value="1"/>
</dbReference>
<dbReference type="EMBL" id="KP752043">
    <property type="protein sequence ID" value="AKC91671.1"/>
    <property type="molecule type" value="Genomic_DNA"/>
</dbReference>
<evidence type="ECO:0000313" key="2">
    <source>
        <dbReference type="Proteomes" id="UP000201190"/>
    </source>
</evidence>
<dbReference type="GeneID" id="24170874"/>
<organism evidence="1 2">
    <name type="scientific">Lambdina fiscellaria nucleopolyhedrovirus</name>
    <dbReference type="NCBI Taxonomy" id="1642929"/>
    <lineage>
        <taxon>Viruses</taxon>
        <taxon>Viruses incertae sedis</taxon>
        <taxon>Naldaviricetes</taxon>
        <taxon>Lefavirales</taxon>
        <taxon>Baculoviridae</taxon>
        <taxon>Alphabaculovirus</taxon>
        <taxon>Alphabaculovirus lafiscellariae</taxon>
    </lineage>
</organism>
<dbReference type="Proteomes" id="UP000201190">
    <property type="component" value="Segment"/>
</dbReference>
<dbReference type="InterPro" id="IPR020387">
    <property type="entry name" value="AcMNPV_Orf112"/>
</dbReference>
<name>A0A0E3Z612_9ABAC</name>
<evidence type="ECO:0000313" key="1">
    <source>
        <dbReference type="EMBL" id="AKC91671.1"/>
    </source>
</evidence>
<keyword evidence="2" id="KW-1185">Reference proteome</keyword>
<dbReference type="KEGG" id="vg:24170874"/>
<dbReference type="RefSeq" id="YP_009133253.1">
    <property type="nucleotide sequence ID" value="NC_026922.1"/>
</dbReference>
<protein>
    <submittedName>
        <fullName evidence="1">Ac112</fullName>
    </submittedName>
</protein>
<proteinExistence type="predicted"/>
<dbReference type="OrthoDB" id="14008at10239"/>